<dbReference type="InterPro" id="IPR036572">
    <property type="entry name" value="Doublecortin_dom_sf"/>
</dbReference>
<dbReference type="GO" id="GO:0035556">
    <property type="term" value="P:intracellular signal transduction"/>
    <property type="evidence" value="ECO:0007669"/>
    <property type="project" value="InterPro"/>
</dbReference>
<feature type="region of interest" description="Disordered" evidence="14">
    <location>
        <begin position="1090"/>
        <end position="1119"/>
    </location>
</feature>
<keyword evidence="10" id="KW-0844">Vision</keyword>
<comment type="function">
    <text evidence="11">Required for the differentiation of photoreceptor cells. Plays a role in the organization of outer segment of rod and cone photoreceptors.</text>
</comment>
<evidence type="ECO:0000256" key="11">
    <source>
        <dbReference type="ARBA" id="ARBA00057781"/>
    </source>
</evidence>
<evidence type="ECO:0000256" key="12">
    <source>
        <dbReference type="ARBA" id="ARBA00065121"/>
    </source>
</evidence>
<dbReference type="FunFam" id="3.10.20.230:FF:000008">
    <property type="entry name" value="retinitis pigmentosa 1-like 1 protein"/>
    <property type="match status" value="1"/>
</dbReference>
<evidence type="ECO:0000313" key="17">
    <source>
        <dbReference type="Proteomes" id="UP000694564"/>
    </source>
</evidence>
<dbReference type="GO" id="GO:0060041">
    <property type="term" value="P:retina development in camera-type eye"/>
    <property type="evidence" value="ECO:0007669"/>
    <property type="project" value="TreeGrafter"/>
</dbReference>
<evidence type="ECO:0000256" key="5">
    <source>
        <dbReference type="ARBA" id="ARBA00022737"/>
    </source>
</evidence>
<reference evidence="16" key="2">
    <citation type="submission" date="2025-09" db="UniProtKB">
        <authorList>
            <consortium name="Ensembl"/>
        </authorList>
    </citation>
    <scope>IDENTIFICATION</scope>
</reference>
<feature type="domain" description="Doublecortin" evidence="15">
    <location>
        <begin position="34"/>
        <end position="109"/>
    </location>
</feature>
<protein>
    <recommendedName>
        <fullName evidence="13">Retinitis pigmentosa 1-like 1 protein</fullName>
    </recommendedName>
</protein>
<keyword evidence="7" id="KW-0969">Cilium</keyword>
<feature type="compositionally biased region" description="Acidic residues" evidence="14">
    <location>
        <begin position="1590"/>
        <end position="1608"/>
    </location>
</feature>
<evidence type="ECO:0000256" key="4">
    <source>
        <dbReference type="ARBA" id="ARBA00022606"/>
    </source>
</evidence>
<keyword evidence="4" id="KW-0716">Sensory transduction</keyword>
<dbReference type="PROSITE" id="PS50309">
    <property type="entry name" value="DC"/>
    <property type="match status" value="2"/>
</dbReference>
<dbReference type="FunFam" id="3.10.20.230:FF:000010">
    <property type="entry name" value="Retinitis pigmentosa 1-like 1a"/>
    <property type="match status" value="1"/>
</dbReference>
<evidence type="ECO:0000256" key="1">
    <source>
        <dbReference type="ARBA" id="ARBA00004430"/>
    </source>
</evidence>
<feature type="compositionally biased region" description="Polar residues" evidence="14">
    <location>
        <begin position="1155"/>
        <end position="1168"/>
    </location>
</feature>
<feature type="region of interest" description="Disordered" evidence="14">
    <location>
        <begin position="1138"/>
        <end position="1307"/>
    </location>
</feature>
<name>A0A8D2AYD0_SCIVU</name>
<feature type="region of interest" description="Disordered" evidence="14">
    <location>
        <begin position="546"/>
        <end position="620"/>
    </location>
</feature>
<dbReference type="OrthoDB" id="1738954at2759"/>
<comment type="subunit">
    <text evidence="12">Interacts with RP1; has a synergistic effect with RP1 in photoreceptor differentiation.</text>
</comment>
<comment type="subcellular location">
    <subcellularLocation>
        <location evidence="2">Cell projection</location>
        <location evidence="2">Cilium</location>
        <location evidence="2">Photoreceptor outer segment</location>
    </subcellularLocation>
    <subcellularLocation>
        <location evidence="1">Cytoplasm</location>
        <location evidence="1">Cytoskeleton</location>
        <location evidence="1">Cilium axoneme</location>
    </subcellularLocation>
</comment>
<dbReference type="GO" id="GO:0001750">
    <property type="term" value="C:photoreceptor outer segment"/>
    <property type="evidence" value="ECO:0007669"/>
    <property type="project" value="UniProtKB-SubCell"/>
</dbReference>
<keyword evidence="6" id="KW-0970">Cilium biogenesis/degradation</keyword>
<sequence>MNSSPRHAQAPSHRQCLLPSVARTPSVTHVTPAKKITFLKRGDAQFAGVRLAVHQRTFKTFSALMDELSQRMPLSFGVRSVTTPRGLHGLSALEQLQDGGCYLCSDRKPPKSPGPGQPQGTVLQSRDLEGVHEVPGTSSSWKGPKVPRRITLVKNRDPRFQETVVLSHRNTRSLVAFLSKASDLLHFPVKQLYTTSGKKVDSLQALLRSPSTLVCAGNEAFRPPAMESAQRNKTETLSGLTSRHKSSCWGPKAKQSVIHLRSRSSSRPPQSSLSGLRDPAAPLHGAPNRHPQDTSGPLVAGDNVEKKVCMNEDGSLSVEMKVRLHLLGEDTLPWAHRVGRASGEGPVLGQVNPFCCRWGQHPWGFSESGAQRLGPCEAGYQGGRQPRPSFEIWRNPLYVPQGGGSAPRRSGLAQLSHCRGRWSRGANNRERGSKDSASPASSAGHTEGSEPDSCSPRTPEGGEGSDSPCPTSTAASQCGDEREAGQGSCPREAGLGGQGLHGCLGPGTPVAKGALSDSSACARSHEESSTWGGQHEGCLSPARARTSQEICRDGSPDAPTRSLPSLSNGPVTGLPLAPGHSHSWDAEGGSPLPLACSPAQLGRRRKRPSSAVSSPGLPGLSRVVQRGCARQCHHCRLAHYLPGSSVAPQSPTSCPGGPASRLPQNSSRTRKQASRDPEPSFPGSLDSKDLPVASITPVSNSDCAVELVGDTEHKACSPESTSAHAQGDGSLGGQAEDTPGPSLSLALPVGSPEGEEPGANRGCCCPQIGSSPLCRSHSGQMQATWGPSSEACWVCSSYCPTPPRGRPCTKKLPSSSSSTNSGHRRADGGGVLLGTSSGDGGGLEEAQEDGAMTPAALPHTSPDAMVREWLGNIPEEPLLMRQEMVDEATSMVSNVPEGPVEDPGEDRALSSPRDQTQAGQQPLEEDTDESPEPDRTPPGTGGAASGSGDGSHQDAAPGQASKSAVETRVGEGATVGRGMSPHVLPHRDSASMQIMKALMGFKQGRPSSLPEVSSTEARRLSRLAGDLITCLARLRFFDEDLGSPAGKVRLTDSALYQELLSISQTLWPRCGFGRGILDLSLGDLTSLQASPVTDNFTPTSSSGVDVSSGSGGSGESSVPCAADCALVPERTVLPLQISQRPDSSSSGHPEDLGTPQPSGLTASSSSQVWVCATGGEEGAGHGEETLGNGLEQLDNSPEQSVENMVQEAEVQLEETESPPAEGVEEAGLPEEARVSGEELSGACSPGGEGTLGDMGAQEEEAGGDSASAGLCSPGSTEQPAEGPGSPLSERDSNPSESQTGPTSKSSLEELSRAAVLGCEQAQAKSTPGPGESRASLAHRVLLEPDLSWVSRLLKKMEKAFMAHLAAATAGLRARWSLQDNCLLDQMVAELEQDVGHRLQESINKELQKIKSRIGKMAFVPPREALRGQASLQTEQRRRRLQGLRNLSAFSEQTYARGPLSLTLEDRPTLHEALGTQPRRETEEDEFCPCEACMRKKVAPVSPKDTTGAYSAPIKKAFDLQQILQKKKEGRTSREAEEVAPETTGTELPQDDPSRAGYVQGTHGSQELGLDLGPTVGEGSEVKGSQRPSGDEEAEGEEAEGTNDQEMGAEAEAGRAHSSMGSTPEETEPLEQGAPEKEGTLCEHSGDGDTSEATGGLGDGVDATEAQEAGGEGQSPESEGGSQGEEEGGPLASPEQGQRREASRNSSTDQEVNPPSPAPSGDTPHPRIGHQAHDCSSSRSTLGNGSQVSQKGSEEAHAGRDHGGTEAESEPPAETNVTSMYPESSTSEHEEPLSDPETPQRGTGDDCGIDNDEKAAQSSPCAQAGPGAEGFHQEDLDF</sequence>
<proteinExistence type="predicted"/>
<feature type="compositionally biased region" description="Polar residues" evidence="14">
    <location>
        <begin position="1774"/>
        <end position="1784"/>
    </location>
</feature>
<feature type="compositionally biased region" description="Basic and acidic residues" evidence="14">
    <location>
        <begin position="1525"/>
        <end position="1536"/>
    </location>
</feature>
<keyword evidence="3" id="KW-0963">Cytoplasm</keyword>
<feature type="compositionally biased region" description="Gly residues" evidence="14">
    <location>
        <begin position="828"/>
        <end position="843"/>
    </location>
</feature>
<feature type="compositionally biased region" description="Acidic residues" evidence="14">
    <location>
        <begin position="1210"/>
        <end position="1228"/>
    </location>
</feature>
<dbReference type="GO" id="GO:0035082">
    <property type="term" value="P:axoneme assembly"/>
    <property type="evidence" value="ECO:0007669"/>
    <property type="project" value="TreeGrafter"/>
</dbReference>
<feature type="compositionally biased region" description="Basic and acidic residues" evidence="14">
    <location>
        <begin position="1633"/>
        <end position="1646"/>
    </location>
</feature>
<evidence type="ECO:0000256" key="7">
    <source>
        <dbReference type="ARBA" id="ARBA00023069"/>
    </source>
</evidence>
<dbReference type="InterPro" id="IPR003533">
    <property type="entry name" value="Doublecortin_dom"/>
</dbReference>
<feature type="region of interest" description="Disordered" evidence="14">
    <location>
        <begin position="1525"/>
        <end position="1837"/>
    </location>
</feature>
<evidence type="ECO:0000256" key="6">
    <source>
        <dbReference type="ARBA" id="ARBA00022794"/>
    </source>
</evidence>
<feature type="region of interest" description="Disordered" evidence="14">
    <location>
        <begin position="644"/>
        <end position="693"/>
    </location>
</feature>
<keyword evidence="9" id="KW-0966">Cell projection</keyword>
<evidence type="ECO:0000256" key="10">
    <source>
        <dbReference type="ARBA" id="ARBA00023305"/>
    </source>
</evidence>
<feature type="compositionally biased region" description="Polar residues" evidence="14">
    <location>
        <begin position="229"/>
        <end position="241"/>
    </location>
</feature>
<evidence type="ECO:0000256" key="13">
    <source>
        <dbReference type="ARBA" id="ARBA00069882"/>
    </source>
</evidence>
<feature type="compositionally biased region" description="Polar residues" evidence="14">
    <location>
        <begin position="1193"/>
        <end position="1203"/>
    </location>
</feature>
<keyword evidence="8" id="KW-0206">Cytoskeleton</keyword>
<evidence type="ECO:0000313" key="16">
    <source>
        <dbReference type="Ensembl" id="ENSSVLP00005008368.1"/>
    </source>
</evidence>
<dbReference type="Gene3D" id="3.10.20.230">
    <property type="entry name" value="Doublecortin domain"/>
    <property type="match status" value="2"/>
</dbReference>
<evidence type="ECO:0000256" key="2">
    <source>
        <dbReference type="ARBA" id="ARBA00004504"/>
    </source>
</evidence>
<feature type="compositionally biased region" description="Polar residues" evidence="14">
    <location>
        <begin position="1090"/>
        <end position="1099"/>
    </location>
</feature>
<feature type="compositionally biased region" description="Low complexity" evidence="14">
    <location>
        <begin position="263"/>
        <end position="277"/>
    </location>
</feature>
<evidence type="ECO:0000256" key="3">
    <source>
        <dbReference type="ARBA" id="ARBA00022490"/>
    </source>
</evidence>
<dbReference type="GO" id="GO:0007601">
    <property type="term" value="P:visual perception"/>
    <property type="evidence" value="ECO:0007669"/>
    <property type="project" value="UniProtKB-KW"/>
</dbReference>
<feature type="region of interest" description="Disordered" evidence="14">
    <location>
        <begin position="804"/>
        <end position="846"/>
    </location>
</feature>
<feature type="region of interest" description="Disordered" evidence="14">
    <location>
        <begin position="891"/>
        <end position="985"/>
    </location>
</feature>
<evidence type="ECO:0000259" key="15">
    <source>
        <dbReference type="PROSITE" id="PS50309"/>
    </source>
</evidence>
<feature type="compositionally biased region" description="Polar residues" evidence="14">
    <location>
        <begin position="1703"/>
        <end position="1712"/>
    </location>
</feature>
<dbReference type="GO" id="GO:0042461">
    <property type="term" value="P:photoreceptor cell development"/>
    <property type="evidence" value="ECO:0007669"/>
    <property type="project" value="Ensembl"/>
</dbReference>
<evidence type="ECO:0000256" key="14">
    <source>
        <dbReference type="SAM" id="MobiDB-lite"/>
    </source>
</evidence>
<feature type="compositionally biased region" description="Polar residues" evidence="14">
    <location>
        <begin position="1294"/>
        <end position="1305"/>
    </location>
</feature>
<feature type="compositionally biased region" description="Polar residues" evidence="14">
    <location>
        <begin position="1138"/>
        <end position="1147"/>
    </location>
</feature>
<dbReference type="PANTHER" id="PTHR23005">
    <property type="entry name" value="RETINITIS PIGMENTOSA 1 PROTEIN"/>
    <property type="match status" value="1"/>
</dbReference>
<reference evidence="16" key="1">
    <citation type="submission" date="2025-08" db="UniProtKB">
        <authorList>
            <consortium name="Ensembl"/>
        </authorList>
    </citation>
    <scope>IDENTIFICATION</scope>
</reference>
<dbReference type="SMART" id="SM00537">
    <property type="entry name" value="DCX"/>
    <property type="match status" value="2"/>
</dbReference>
<dbReference type="Proteomes" id="UP000694564">
    <property type="component" value="Chromosome 5"/>
</dbReference>
<dbReference type="GO" id="GO:0005930">
    <property type="term" value="C:axoneme"/>
    <property type="evidence" value="ECO:0007669"/>
    <property type="project" value="UniProtKB-SubCell"/>
</dbReference>
<feature type="domain" description="Doublecortin" evidence="15">
    <location>
        <begin position="148"/>
        <end position="227"/>
    </location>
</feature>
<organism evidence="16 17">
    <name type="scientific">Sciurus vulgaris</name>
    <name type="common">Eurasian red squirrel</name>
    <dbReference type="NCBI Taxonomy" id="55149"/>
    <lineage>
        <taxon>Eukaryota</taxon>
        <taxon>Metazoa</taxon>
        <taxon>Chordata</taxon>
        <taxon>Craniata</taxon>
        <taxon>Vertebrata</taxon>
        <taxon>Euteleostomi</taxon>
        <taxon>Mammalia</taxon>
        <taxon>Eutheria</taxon>
        <taxon>Euarchontoglires</taxon>
        <taxon>Glires</taxon>
        <taxon>Rodentia</taxon>
        <taxon>Sciuromorpha</taxon>
        <taxon>Sciuridae</taxon>
        <taxon>Sciurinae</taxon>
        <taxon>Sciurini</taxon>
        <taxon>Sciurus</taxon>
    </lineage>
</organism>
<keyword evidence="5" id="KW-0677">Repeat</keyword>
<evidence type="ECO:0000256" key="9">
    <source>
        <dbReference type="ARBA" id="ARBA00023273"/>
    </source>
</evidence>
<evidence type="ECO:0000256" key="8">
    <source>
        <dbReference type="ARBA" id="ARBA00023212"/>
    </source>
</evidence>
<feature type="compositionally biased region" description="Polar residues" evidence="14">
    <location>
        <begin position="1733"/>
        <end position="1750"/>
    </location>
</feature>
<keyword evidence="17" id="KW-1185">Reference proteome</keyword>
<dbReference type="GO" id="GO:0032391">
    <property type="term" value="C:photoreceptor connecting cilium"/>
    <property type="evidence" value="ECO:0007669"/>
    <property type="project" value="Ensembl"/>
</dbReference>
<dbReference type="GO" id="GO:0045494">
    <property type="term" value="P:photoreceptor cell maintenance"/>
    <property type="evidence" value="ECO:0007669"/>
    <property type="project" value="Ensembl"/>
</dbReference>
<accession>A0A8D2AYD0</accession>
<dbReference type="GeneTree" id="ENSGT00940000154242"/>
<feature type="region of interest" description="Disordered" evidence="14">
    <location>
        <begin position="224"/>
        <end position="303"/>
    </location>
</feature>
<dbReference type="Ensembl" id="ENSSVLT00005009303.1">
    <property type="protein sequence ID" value="ENSSVLP00005008368.1"/>
    <property type="gene ID" value="ENSSVLG00005006804.1"/>
</dbReference>
<feature type="compositionally biased region" description="Low complexity" evidence="14">
    <location>
        <begin position="1665"/>
        <end position="1679"/>
    </location>
</feature>
<dbReference type="PANTHER" id="PTHR23005:SF3">
    <property type="entry name" value="RETINITIS PIGMENTOSA 1-LIKE 1 PROTEIN"/>
    <property type="match status" value="1"/>
</dbReference>
<dbReference type="Pfam" id="PF03607">
    <property type="entry name" value="DCX"/>
    <property type="match status" value="2"/>
</dbReference>
<feature type="compositionally biased region" description="Polar residues" evidence="14">
    <location>
        <begin position="435"/>
        <end position="444"/>
    </location>
</feature>
<feature type="compositionally biased region" description="Basic and acidic residues" evidence="14">
    <location>
        <begin position="1751"/>
        <end position="1764"/>
    </location>
</feature>
<feature type="region of interest" description="Disordered" evidence="14">
    <location>
        <begin position="401"/>
        <end position="493"/>
    </location>
</feature>
<feature type="region of interest" description="Disordered" evidence="14">
    <location>
        <begin position="714"/>
        <end position="759"/>
    </location>
</feature>
<feature type="compositionally biased region" description="Gly residues" evidence="14">
    <location>
        <begin position="939"/>
        <end position="949"/>
    </location>
</feature>
<dbReference type="SUPFAM" id="SSF89837">
    <property type="entry name" value="Doublecortin (DC)"/>
    <property type="match status" value="2"/>
</dbReference>